<feature type="transmembrane region" description="Helical" evidence="5">
    <location>
        <begin position="182"/>
        <end position="202"/>
    </location>
</feature>
<evidence type="ECO:0000256" key="3">
    <source>
        <dbReference type="ARBA" id="ARBA00022989"/>
    </source>
</evidence>
<feature type="transmembrane region" description="Helical" evidence="5">
    <location>
        <begin position="29"/>
        <end position="48"/>
    </location>
</feature>
<dbReference type="Proteomes" id="UP001596395">
    <property type="component" value="Unassembled WGS sequence"/>
</dbReference>
<organism evidence="7 8">
    <name type="scientific">Halorubellus litoreus</name>
    <dbReference type="NCBI Taxonomy" id="755308"/>
    <lineage>
        <taxon>Archaea</taxon>
        <taxon>Methanobacteriati</taxon>
        <taxon>Methanobacteriota</taxon>
        <taxon>Stenosarchaea group</taxon>
        <taxon>Halobacteria</taxon>
        <taxon>Halobacteriales</taxon>
        <taxon>Halorubellaceae</taxon>
        <taxon>Halorubellus</taxon>
    </lineage>
</organism>
<comment type="caution">
    <text evidence="7">The sequence shown here is derived from an EMBL/GenBank/DDBJ whole genome shotgun (WGS) entry which is preliminary data.</text>
</comment>
<evidence type="ECO:0000256" key="4">
    <source>
        <dbReference type="ARBA" id="ARBA00023136"/>
    </source>
</evidence>
<dbReference type="RefSeq" id="WP_336352173.1">
    <property type="nucleotide sequence ID" value="NZ_JAZAQL010000005.1"/>
</dbReference>
<keyword evidence="8" id="KW-1185">Reference proteome</keyword>
<dbReference type="Pfam" id="PF01694">
    <property type="entry name" value="Rhomboid"/>
    <property type="match status" value="1"/>
</dbReference>
<keyword evidence="3 5" id="KW-1133">Transmembrane helix</keyword>
<protein>
    <submittedName>
        <fullName evidence="7">Rhomboid family intramembrane serine protease</fullName>
        <ecNumber evidence="7">3.4.21.105</ecNumber>
    </submittedName>
</protein>
<dbReference type="SUPFAM" id="SSF144091">
    <property type="entry name" value="Rhomboid-like"/>
    <property type="match status" value="1"/>
</dbReference>
<dbReference type="GO" id="GO:0016020">
    <property type="term" value="C:membrane"/>
    <property type="evidence" value="ECO:0007669"/>
    <property type="project" value="UniProtKB-SubCell"/>
</dbReference>
<dbReference type="EC" id="3.4.21.105" evidence="7"/>
<sequence length="238" mass="24872">MTEPHEESLRSLLARGASALAVDVRDRDAPVTALVVASILVVFVVQAVTAVRLDAPIGVVTASVFVSEPVLAWLLSPLLHRDLPHLAANVVVLAFVGTVVEPHFRRRDYVAFLLAAAVLAGLGGYLSKAAFTVRPVTAYGASGLAYAVAGYALGLPVAGVSLDRDALSVYGVLDRTTPGERVAAVFGVAAAATVVADVATGPYLTFDWLNGAHAVGFLVGVWMTLVHRRGRRRDAVPA</sequence>
<evidence type="ECO:0000256" key="1">
    <source>
        <dbReference type="ARBA" id="ARBA00004141"/>
    </source>
</evidence>
<dbReference type="GO" id="GO:0006508">
    <property type="term" value="P:proteolysis"/>
    <property type="evidence" value="ECO:0007669"/>
    <property type="project" value="UniProtKB-KW"/>
</dbReference>
<evidence type="ECO:0000259" key="6">
    <source>
        <dbReference type="Pfam" id="PF01694"/>
    </source>
</evidence>
<feature type="domain" description="Peptidase S54 rhomboid" evidence="6">
    <location>
        <begin position="72"/>
        <end position="227"/>
    </location>
</feature>
<evidence type="ECO:0000313" key="8">
    <source>
        <dbReference type="Proteomes" id="UP001596395"/>
    </source>
</evidence>
<keyword evidence="4 5" id="KW-0472">Membrane</keyword>
<evidence type="ECO:0000256" key="5">
    <source>
        <dbReference type="SAM" id="Phobius"/>
    </source>
</evidence>
<accession>A0ABD5VMI3</accession>
<keyword evidence="7" id="KW-0378">Hydrolase</keyword>
<comment type="subcellular location">
    <subcellularLocation>
        <location evidence="1">Membrane</location>
        <topology evidence="1">Multi-pass membrane protein</topology>
    </subcellularLocation>
</comment>
<dbReference type="AlphaFoldDB" id="A0ABD5VMI3"/>
<feature type="transmembrane region" description="Helical" evidence="5">
    <location>
        <begin position="143"/>
        <end position="162"/>
    </location>
</feature>
<dbReference type="Gene3D" id="1.20.1540.10">
    <property type="entry name" value="Rhomboid-like"/>
    <property type="match status" value="1"/>
</dbReference>
<feature type="transmembrane region" description="Helical" evidence="5">
    <location>
        <begin position="86"/>
        <end position="104"/>
    </location>
</feature>
<dbReference type="PANTHER" id="PTHR43066:SF11">
    <property type="entry name" value="PEPTIDASE S54 RHOMBOID DOMAIN-CONTAINING PROTEIN"/>
    <property type="match status" value="1"/>
</dbReference>
<gene>
    <name evidence="7" type="ORF">ACFQGB_20455</name>
</gene>
<dbReference type="GO" id="GO:0008233">
    <property type="term" value="F:peptidase activity"/>
    <property type="evidence" value="ECO:0007669"/>
    <property type="project" value="UniProtKB-KW"/>
</dbReference>
<name>A0ABD5VMI3_9EURY</name>
<evidence type="ECO:0000256" key="2">
    <source>
        <dbReference type="ARBA" id="ARBA00022692"/>
    </source>
</evidence>
<feature type="transmembrane region" description="Helical" evidence="5">
    <location>
        <begin position="208"/>
        <end position="226"/>
    </location>
</feature>
<keyword evidence="7" id="KW-0645">Protease</keyword>
<dbReference type="InterPro" id="IPR022764">
    <property type="entry name" value="Peptidase_S54_rhomboid_dom"/>
</dbReference>
<keyword evidence="2 5" id="KW-0812">Transmembrane</keyword>
<dbReference type="EMBL" id="JBHSXN010000005">
    <property type="protein sequence ID" value="MFC6955241.1"/>
    <property type="molecule type" value="Genomic_DNA"/>
</dbReference>
<dbReference type="PANTHER" id="PTHR43066">
    <property type="entry name" value="RHOMBOID-RELATED PROTEIN"/>
    <property type="match status" value="1"/>
</dbReference>
<dbReference type="InterPro" id="IPR035952">
    <property type="entry name" value="Rhomboid-like_sf"/>
</dbReference>
<feature type="transmembrane region" description="Helical" evidence="5">
    <location>
        <begin position="55"/>
        <end position="74"/>
    </location>
</feature>
<proteinExistence type="predicted"/>
<reference evidence="7 8" key="1">
    <citation type="journal article" date="2019" name="Int. J. Syst. Evol. Microbiol.">
        <title>The Global Catalogue of Microorganisms (GCM) 10K type strain sequencing project: providing services to taxonomists for standard genome sequencing and annotation.</title>
        <authorList>
            <consortium name="The Broad Institute Genomics Platform"/>
            <consortium name="The Broad Institute Genome Sequencing Center for Infectious Disease"/>
            <person name="Wu L."/>
            <person name="Ma J."/>
        </authorList>
    </citation>
    <scope>NUCLEOTIDE SEQUENCE [LARGE SCALE GENOMIC DNA]</scope>
    <source>
        <strain evidence="7 8">GX26</strain>
    </source>
</reference>
<evidence type="ECO:0000313" key="7">
    <source>
        <dbReference type="EMBL" id="MFC6955241.1"/>
    </source>
</evidence>
<feature type="transmembrane region" description="Helical" evidence="5">
    <location>
        <begin position="111"/>
        <end position="131"/>
    </location>
</feature>